<dbReference type="OrthoDB" id="9762536at2"/>
<dbReference type="GO" id="GO:0003677">
    <property type="term" value="F:DNA binding"/>
    <property type="evidence" value="ECO:0007669"/>
    <property type="project" value="UniProtKB-KW"/>
</dbReference>
<evidence type="ECO:0000259" key="4">
    <source>
        <dbReference type="PROSITE" id="PS51071"/>
    </source>
</evidence>
<dbReference type="PANTHER" id="PTHR30514">
    <property type="entry name" value="GLUCOKINASE"/>
    <property type="match status" value="1"/>
</dbReference>
<reference evidence="7" key="1">
    <citation type="submission" date="2016-10" db="EMBL/GenBank/DDBJ databases">
        <authorList>
            <person name="Varghese N."/>
            <person name="Submissions S."/>
        </authorList>
    </citation>
    <scope>NUCLEOTIDE SEQUENCE [LARGE SCALE GENOMIC DNA]</scope>
    <source>
        <strain evidence="7">M83</strain>
    </source>
</reference>
<keyword evidence="3" id="KW-0804">Transcription</keyword>
<dbReference type="Pfam" id="PF01380">
    <property type="entry name" value="SIS"/>
    <property type="match status" value="1"/>
</dbReference>
<dbReference type="PROSITE" id="PS51464">
    <property type="entry name" value="SIS"/>
    <property type="match status" value="1"/>
</dbReference>
<dbReference type="InterPro" id="IPR035472">
    <property type="entry name" value="RpiR-like_SIS"/>
</dbReference>
<protein>
    <submittedName>
        <fullName evidence="6">Transcriptional regulator, RpiR family</fullName>
    </submittedName>
</protein>
<evidence type="ECO:0000256" key="3">
    <source>
        <dbReference type="ARBA" id="ARBA00023163"/>
    </source>
</evidence>
<dbReference type="InterPro" id="IPR001347">
    <property type="entry name" value="SIS_dom"/>
</dbReference>
<dbReference type="GO" id="GO:1901135">
    <property type="term" value="P:carbohydrate derivative metabolic process"/>
    <property type="evidence" value="ECO:0007669"/>
    <property type="project" value="InterPro"/>
</dbReference>
<evidence type="ECO:0000313" key="6">
    <source>
        <dbReference type="EMBL" id="SDN21082.1"/>
    </source>
</evidence>
<dbReference type="SUPFAM" id="SSF46689">
    <property type="entry name" value="Homeodomain-like"/>
    <property type="match status" value="1"/>
</dbReference>
<dbReference type="CDD" id="cd05013">
    <property type="entry name" value="SIS_RpiR"/>
    <property type="match status" value="1"/>
</dbReference>
<dbReference type="Pfam" id="PF01418">
    <property type="entry name" value="HTH_6"/>
    <property type="match status" value="1"/>
</dbReference>
<dbReference type="Gene3D" id="3.40.50.10490">
    <property type="entry name" value="Glucose-6-phosphate isomerase like protein, domain 1"/>
    <property type="match status" value="1"/>
</dbReference>
<dbReference type="InterPro" id="IPR000281">
    <property type="entry name" value="HTH_RpiR"/>
</dbReference>
<name>A0A1G9ZHY9_9FIRM</name>
<dbReference type="GO" id="GO:0097367">
    <property type="term" value="F:carbohydrate derivative binding"/>
    <property type="evidence" value="ECO:0007669"/>
    <property type="project" value="InterPro"/>
</dbReference>
<dbReference type="SUPFAM" id="SSF53697">
    <property type="entry name" value="SIS domain"/>
    <property type="match status" value="1"/>
</dbReference>
<dbReference type="PROSITE" id="PS51071">
    <property type="entry name" value="HTH_RPIR"/>
    <property type="match status" value="1"/>
</dbReference>
<evidence type="ECO:0000313" key="7">
    <source>
        <dbReference type="Proteomes" id="UP000187651"/>
    </source>
</evidence>
<gene>
    <name evidence="6" type="ORF">SAMN05216544_2157</name>
</gene>
<feature type="domain" description="SIS" evidence="5">
    <location>
        <begin position="113"/>
        <end position="251"/>
    </location>
</feature>
<evidence type="ECO:0000256" key="2">
    <source>
        <dbReference type="ARBA" id="ARBA00023125"/>
    </source>
</evidence>
<dbReference type="Gene3D" id="1.10.10.10">
    <property type="entry name" value="Winged helix-like DNA-binding domain superfamily/Winged helix DNA-binding domain"/>
    <property type="match status" value="1"/>
</dbReference>
<sequence>MTLLQQIKEQLPEFSRNERKIADYIISYPYDLQRLNSEAFSHSCDVSRSAIVRFCHKLGFNGYSDFRKAFLEEPQNTSDNKTFSDGENTPLKYYEFLLQGIQTVENYEIAKTFANKIKKANTILCFGNYHSMLSAKQMAFRLLRQGKSAYVPSDLSNFEFNIKTLKKNDILIIFSISASDIYLEHVEDLKKKGVTVLLFTMDHNSKLSLMCEDKLILPSAIHLGCQYILDEAISFFLGIELVMEAYFREAK</sequence>
<evidence type="ECO:0000259" key="5">
    <source>
        <dbReference type="PROSITE" id="PS51464"/>
    </source>
</evidence>
<keyword evidence="1" id="KW-0805">Transcription regulation</keyword>
<evidence type="ECO:0000256" key="1">
    <source>
        <dbReference type="ARBA" id="ARBA00023015"/>
    </source>
</evidence>
<keyword evidence="7" id="KW-1185">Reference proteome</keyword>
<dbReference type="InterPro" id="IPR036388">
    <property type="entry name" value="WH-like_DNA-bd_sf"/>
</dbReference>
<accession>A0A1G9ZHY9</accession>
<organism evidence="6 7">
    <name type="scientific">Lachnospira pectinoschiza</name>
    <dbReference type="NCBI Taxonomy" id="28052"/>
    <lineage>
        <taxon>Bacteria</taxon>
        <taxon>Bacillati</taxon>
        <taxon>Bacillota</taxon>
        <taxon>Clostridia</taxon>
        <taxon>Lachnospirales</taxon>
        <taxon>Lachnospiraceae</taxon>
        <taxon>Lachnospira</taxon>
    </lineage>
</organism>
<dbReference type="EMBL" id="FNHZ01000008">
    <property type="protein sequence ID" value="SDN21082.1"/>
    <property type="molecule type" value="Genomic_DNA"/>
</dbReference>
<dbReference type="AlphaFoldDB" id="A0A1G9ZHY9"/>
<dbReference type="InterPro" id="IPR046348">
    <property type="entry name" value="SIS_dom_sf"/>
</dbReference>
<dbReference type="PANTHER" id="PTHR30514:SF1">
    <property type="entry name" value="HTH-TYPE TRANSCRIPTIONAL REGULATOR HEXR-RELATED"/>
    <property type="match status" value="1"/>
</dbReference>
<dbReference type="GO" id="GO:0003700">
    <property type="term" value="F:DNA-binding transcription factor activity"/>
    <property type="evidence" value="ECO:0007669"/>
    <property type="project" value="InterPro"/>
</dbReference>
<dbReference type="InterPro" id="IPR009057">
    <property type="entry name" value="Homeodomain-like_sf"/>
</dbReference>
<proteinExistence type="predicted"/>
<keyword evidence="2" id="KW-0238">DNA-binding</keyword>
<feature type="domain" description="HTH rpiR-type" evidence="4">
    <location>
        <begin position="1"/>
        <end position="77"/>
    </location>
</feature>
<dbReference type="InterPro" id="IPR047640">
    <property type="entry name" value="RpiR-like"/>
</dbReference>
<dbReference type="Proteomes" id="UP000187651">
    <property type="component" value="Unassembled WGS sequence"/>
</dbReference>
<dbReference type="RefSeq" id="WP_074522135.1">
    <property type="nucleotide sequence ID" value="NZ_FNHZ01000008.1"/>
</dbReference>